<dbReference type="Gene3D" id="1.10.10.10">
    <property type="entry name" value="Winged helix-like DNA-binding domain superfamily/Winged helix DNA-binding domain"/>
    <property type="match status" value="1"/>
</dbReference>
<accession>A0ABR7FSN2</accession>
<organism evidence="2 3">
    <name type="scientific">Anaerostipes hominis</name>
    <name type="common">ex Liu et al. 2021</name>
    <dbReference type="NCBI Taxonomy" id="2763018"/>
    <lineage>
        <taxon>Bacteria</taxon>
        <taxon>Bacillati</taxon>
        <taxon>Bacillota</taxon>
        <taxon>Clostridia</taxon>
        <taxon>Lachnospirales</taxon>
        <taxon>Lachnospiraceae</taxon>
        <taxon>Anaerostipes</taxon>
    </lineage>
</organism>
<keyword evidence="3" id="KW-1185">Reference proteome</keyword>
<evidence type="ECO:0000256" key="1">
    <source>
        <dbReference type="SAM" id="MobiDB-lite"/>
    </source>
</evidence>
<name>A0ABR7FSN2_9FIRM</name>
<comment type="caution">
    <text evidence="2">The sequence shown here is derived from an EMBL/GenBank/DDBJ whole genome shotgun (WGS) entry which is preliminary data.</text>
</comment>
<reference evidence="2 3" key="1">
    <citation type="submission" date="2020-08" db="EMBL/GenBank/DDBJ databases">
        <title>Genome public.</title>
        <authorList>
            <person name="Liu C."/>
            <person name="Sun Q."/>
        </authorList>
    </citation>
    <scope>NUCLEOTIDE SEQUENCE [LARGE SCALE GENOMIC DNA]</scope>
    <source>
        <strain evidence="2 3">NSJ-7</strain>
    </source>
</reference>
<dbReference type="InterPro" id="IPR036388">
    <property type="entry name" value="WH-like_DNA-bd_sf"/>
</dbReference>
<proteinExistence type="predicted"/>
<feature type="region of interest" description="Disordered" evidence="1">
    <location>
        <begin position="1"/>
        <end position="30"/>
    </location>
</feature>
<evidence type="ECO:0000313" key="3">
    <source>
        <dbReference type="Proteomes" id="UP000635828"/>
    </source>
</evidence>
<dbReference type="EMBL" id="JACOOS010000013">
    <property type="protein sequence ID" value="MBC5678222.1"/>
    <property type="molecule type" value="Genomic_DNA"/>
</dbReference>
<protein>
    <submittedName>
        <fullName evidence="2">Uncharacterized protein</fullName>
    </submittedName>
</protein>
<sequence>MEQRNLPDCETSYRSSQITKQTRRESNGLVKRDKKREMILEQLSYGPATAREIAEVLYREKRVLTPARDETAPRLTEMTQEGIVEVCGKRKDSKTGRKAAVYRIVKESANVE</sequence>
<dbReference type="Proteomes" id="UP000635828">
    <property type="component" value="Unassembled WGS sequence"/>
</dbReference>
<gene>
    <name evidence="2" type="ORF">H8S22_11600</name>
</gene>
<evidence type="ECO:0000313" key="2">
    <source>
        <dbReference type="EMBL" id="MBC5678222.1"/>
    </source>
</evidence>
<dbReference type="RefSeq" id="WP_186992494.1">
    <property type="nucleotide sequence ID" value="NZ_JACOOS010000013.1"/>
</dbReference>